<sequence length="369" mass="38371">MAAAVLAPTLGDPVIAYTPLYGHPNISDSAWHDDTWAFEAYGPITSMTLYYSVGWVDPYIGFHPGGEFKGIQPVYGANGTNDNDLLFGAKKPHKPFNFSLGPGERIVSVELQHDSIMRWMAFDTSAGRRYAWGYKDVDANVTRVTSPAPRDGAYLAAFRGFEGRQLPPELGGYKKRYIIQVGFVWAMPTCTAYEWNPIKAAREAAAAAAAAAAANPARPPSPPPPPLTAPPAPPFPPIVALSISPPPLLPAAPPPPPLAAADAARARLAPAGVTLPSDKPTAELGPAPRGFLPVVVRGNGTTSALSAGGRPNSTAFLPVPRGPRAAAAAAPAAAMGRVVRAVARLSGRPQQAPPPGLGASNTSAAQLPP</sequence>
<dbReference type="OrthoDB" id="528252at2759"/>
<gene>
    <name evidence="2" type="ORF">MNEG_3678</name>
</gene>
<name>A0A0D2K0Y4_9CHLO</name>
<dbReference type="RefSeq" id="XP_013903302.1">
    <property type="nucleotide sequence ID" value="XM_014047848.1"/>
</dbReference>
<dbReference type="InterPro" id="IPR036404">
    <property type="entry name" value="Jacalin-like_lectin_dom_sf"/>
</dbReference>
<keyword evidence="3" id="KW-1185">Reference proteome</keyword>
<dbReference type="AlphaFoldDB" id="A0A0D2K0Y4"/>
<dbReference type="EMBL" id="KK100693">
    <property type="protein sequence ID" value="KIZ04283.1"/>
    <property type="molecule type" value="Genomic_DNA"/>
</dbReference>
<feature type="compositionally biased region" description="Pro residues" evidence="1">
    <location>
        <begin position="217"/>
        <end position="233"/>
    </location>
</feature>
<feature type="compositionally biased region" description="Polar residues" evidence="1">
    <location>
        <begin position="359"/>
        <end position="369"/>
    </location>
</feature>
<feature type="region of interest" description="Disordered" evidence="1">
    <location>
        <begin position="212"/>
        <end position="233"/>
    </location>
</feature>
<protein>
    <submittedName>
        <fullName evidence="2">Uncharacterized protein</fullName>
    </submittedName>
</protein>
<evidence type="ECO:0000313" key="2">
    <source>
        <dbReference type="EMBL" id="KIZ04283.1"/>
    </source>
</evidence>
<reference evidence="2 3" key="1">
    <citation type="journal article" date="2013" name="BMC Genomics">
        <title>Reconstruction of the lipid metabolism for the microalga Monoraphidium neglectum from its genome sequence reveals characteristics suitable for biofuel production.</title>
        <authorList>
            <person name="Bogen C."/>
            <person name="Al-Dilaimi A."/>
            <person name="Albersmeier A."/>
            <person name="Wichmann J."/>
            <person name="Grundmann M."/>
            <person name="Rupp O."/>
            <person name="Lauersen K.J."/>
            <person name="Blifernez-Klassen O."/>
            <person name="Kalinowski J."/>
            <person name="Goesmann A."/>
            <person name="Mussgnug J.H."/>
            <person name="Kruse O."/>
        </authorList>
    </citation>
    <scope>NUCLEOTIDE SEQUENCE [LARGE SCALE GENOMIC DNA]</scope>
    <source>
        <strain evidence="2 3">SAG 48.87</strain>
    </source>
</reference>
<dbReference type="KEGG" id="mng:MNEG_3678"/>
<dbReference type="Gene3D" id="2.100.10.30">
    <property type="entry name" value="Jacalin-like lectin domain"/>
    <property type="match status" value="1"/>
</dbReference>
<dbReference type="SUPFAM" id="SSF51101">
    <property type="entry name" value="Mannose-binding lectins"/>
    <property type="match status" value="1"/>
</dbReference>
<dbReference type="Proteomes" id="UP000054498">
    <property type="component" value="Unassembled WGS sequence"/>
</dbReference>
<organism evidence="2 3">
    <name type="scientific">Monoraphidium neglectum</name>
    <dbReference type="NCBI Taxonomy" id="145388"/>
    <lineage>
        <taxon>Eukaryota</taxon>
        <taxon>Viridiplantae</taxon>
        <taxon>Chlorophyta</taxon>
        <taxon>core chlorophytes</taxon>
        <taxon>Chlorophyceae</taxon>
        <taxon>CS clade</taxon>
        <taxon>Sphaeropleales</taxon>
        <taxon>Selenastraceae</taxon>
        <taxon>Monoraphidium</taxon>
    </lineage>
</organism>
<proteinExistence type="predicted"/>
<evidence type="ECO:0000313" key="3">
    <source>
        <dbReference type="Proteomes" id="UP000054498"/>
    </source>
</evidence>
<accession>A0A0D2K0Y4</accession>
<dbReference type="GeneID" id="25736556"/>
<evidence type="ECO:0000256" key="1">
    <source>
        <dbReference type="SAM" id="MobiDB-lite"/>
    </source>
</evidence>
<feature type="region of interest" description="Disordered" evidence="1">
    <location>
        <begin position="344"/>
        <end position="369"/>
    </location>
</feature>